<dbReference type="GO" id="GO:0019933">
    <property type="term" value="P:cAMP-mediated signaling"/>
    <property type="evidence" value="ECO:0007669"/>
    <property type="project" value="TreeGrafter"/>
</dbReference>
<dbReference type="PROSITE" id="PS51329">
    <property type="entry name" value="C_CAP_COFACTOR_C"/>
    <property type="match status" value="1"/>
</dbReference>
<reference evidence="7 8" key="1">
    <citation type="journal article" date="2007" name="Nat. Biotechnol.">
        <title>Genome sequence of the lignocellulose-bioconverting and xylose-fermenting yeast Pichia stipitis.</title>
        <authorList>
            <person name="Jeffries T.W."/>
            <person name="Grigoriev I.V."/>
            <person name="Grimwood J."/>
            <person name="Laplaza J.M."/>
            <person name="Aerts A."/>
            <person name="Salamov A."/>
            <person name="Schmutz J."/>
            <person name="Lindquist E."/>
            <person name="Dehal P."/>
            <person name="Shapiro H."/>
            <person name="Jin Y.S."/>
            <person name="Passoth V."/>
            <person name="Richardson P.M."/>
        </authorList>
    </citation>
    <scope>NUCLEOTIDE SEQUENCE [LARGE SCALE GENOMIC DNA]</scope>
    <source>
        <strain evidence="8">ATCC 58785 / CBS 6054 / NBRC 10063 / NRRL Y-11545</strain>
    </source>
</reference>
<dbReference type="InterPro" id="IPR036223">
    <property type="entry name" value="CAP_C_sf"/>
</dbReference>
<dbReference type="OMA" id="KSQQTHK"/>
<dbReference type="KEGG" id="pic:PICST_85645"/>
<evidence type="ECO:0000313" key="8">
    <source>
        <dbReference type="Proteomes" id="UP000002258"/>
    </source>
</evidence>
<dbReference type="Pfam" id="PF08603">
    <property type="entry name" value="CAP_C"/>
    <property type="match status" value="1"/>
</dbReference>
<comment type="similarity">
    <text evidence="1 4">Belongs to the CAP family.</text>
</comment>
<dbReference type="PANTHER" id="PTHR10652:SF0">
    <property type="entry name" value="ADENYLYL CYCLASE-ASSOCIATED PROTEIN"/>
    <property type="match status" value="1"/>
</dbReference>
<dbReference type="FunFam" id="1.25.40.330:FF:000001">
    <property type="entry name" value="Adenylyl cyclase-associated protein"/>
    <property type="match status" value="1"/>
</dbReference>
<dbReference type="GO" id="GO:0030308">
    <property type="term" value="P:negative regulation of cell growth"/>
    <property type="evidence" value="ECO:0007669"/>
    <property type="project" value="EnsemblFungi"/>
</dbReference>
<dbReference type="PROSITE" id="PS01088">
    <property type="entry name" value="CAP_1"/>
    <property type="match status" value="1"/>
</dbReference>
<feature type="compositionally biased region" description="Low complexity" evidence="5">
    <location>
        <begin position="361"/>
        <end position="371"/>
    </location>
</feature>
<feature type="region of interest" description="Disordered" evidence="5">
    <location>
        <begin position="264"/>
        <end position="309"/>
    </location>
</feature>
<name>A3M087_PICST</name>
<dbReference type="eggNOG" id="KOG2675">
    <property type="taxonomic scope" value="Eukaryota"/>
</dbReference>
<dbReference type="InterPro" id="IPR016098">
    <property type="entry name" value="CAP/MinC_C"/>
</dbReference>
<dbReference type="InterPro" id="IPR017901">
    <property type="entry name" value="C-CAP_CF_C-like"/>
</dbReference>
<feature type="region of interest" description="Disordered" evidence="5">
    <location>
        <begin position="337"/>
        <end position="372"/>
    </location>
</feature>
<protein>
    <recommendedName>
        <fullName evidence="3 4">Adenylyl cyclase-associated protein</fullName>
    </recommendedName>
</protein>
<dbReference type="InterPro" id="IPR053950">
    <property type="entry name" value="CAP_N"/>
</dbReference>
<evidence type="ECO:0000256" key="4">
    <source>
        <dbReference type="RuleBase" id="RU000647"/>
    </source>
</evidence>
<dbReference type="HOGENOM" id="CLU_015780_1_0_1"/>
<gene>
    <name evidence="7" type="ORF">PICST_85645</name>
</gene>
<dbReference type="FunCoup" id="A3M087">
    <property type="interactions" value="807"/>
</dbReference>
<dbReference type="InterPro" id="IPR028417">
    <property type="entry name" value="CAP_CS_C"/>
</dbReference>
<comment type="function">
    <text evidence="2">The N-terminal domain binds to adenylyl cyclase, thereby enabling adenylyl cyclase to be activated by upstream regulatory signals, such as Ras. The C-terminal domain is required for normal cellular morphology and growth control.</text>
</comment>
<dbReference type="GO" id="GO:0031138">
    <property type="term" value="P:negative regulation of conjugation with cellular fusion"/>
    <property type="evidence" value="ECO:0007669"/>
    <property type="project" value="EnsemblFungi"/>
</dbReference>
<sequence length="534" mass="56636">MSSEENQFNLQGYNIITILKRLEAATSRLEDISIFQTEAQKNAGERAISSGSTNSTASGPIGAISGPKAPVAPSSAGESAAAVAKPKSVVAFEAFIKSSIGPLVEKSNQIDPLVGEAASLLQAAFSEQTRFLEIVAKAKKPDLSNSNFVQVLTPINKKVSEIIGLKDTNRRSEYFNHLNTIAEGASVVGWIVTDTPVSAVPEFKDSAKFWSDRVLKEFREKDQKHVQWVQSFLAIFDDLKTYIKEFHTTGPAWNNASGVSFEEALESVDSSSSSAAAPGAAGGAPPPPPPPPPPPASLFDDSKPKEAPAGGINAVFAELNQGENITSGLKKVDKSEMTHKNPALRAQAPAVAKKPAPPKKPSSLSSSAAKKPAQKELIDGTKWIIQNYTAADVADGSPIVIDVEMHQSVFIGNCDGITIQLKGKANAVSISETKNTGIVVDSLISGVDIIKSYKFGLQIVGVVAIISIDKSDEGSVYLSKESVEADAQVFTSSTTALNINVPTADDYEELAVPEQFKHTIKNGKLQSDVVEHVG</sequence>
<dbReference type="SMART" id="SM00673">
    <property type="entry name" value="CARP"/>
    <property type="match status" value="2"/>
</dbReference>
<dbReference type="GO" id="GO:0046579">
    <property type="term" value="P:positive regulation of Ras protein signal transduction"/>
    <property type="evidence" value="ECO:0007669"/>
    <property type="project" value="EnsemblFungi"/>
</dbReference>
<dbReference type="EMBL" id="CP000502">
    <property type="protein sequence ID" value="ABN68673.2"/>
    <property type="molecule type" value="Genomic_DNA"/>
</dbReference>
<keyword evidence="8" id="KW-1185">Reference proteome</keyword>
<dbReference type="GO" id="GO:0003779">
    <property type="term" value="F:actin binding"/>
    <property type="evidence" value="ECO:0007669"/>
    <property type="project" value="EnsemblFungi"/>
</dbReference>
<dbReference type="PANTHER" id="PTHR10652">
    <property type="entry name" value="ADENYLYL CYCLASE-ASSOCIATED PROTEIN"/>
    <property type="match status" value="1"/>
</dbReference>
<dbReference type="GO" id="GO:0035838">
    <property type="term" value="C:growing cell tip"/>
    <property type="evidence" value="ECO:0007669"/>
    <property type="project" value="EnsemblFungi"/>
</dbReference>
<evidence type="ECO:0000313" key="7">
    <source>
        <dbReference type="EMBL" id="ABN68673.2"/>
    </source>
</evidence>
<evidence type="ECO:0000256" key="2">
    <source>
        <dbReference type="ARBA" id="ARBA00054756"/>
    </source>
</evidence>
<dbReference type="GO" id="GO:0007265">
    <property type="term" value="P:Ras protein signal transduction"/>
    <property type="evidence" value="ECO:0007669"/>
    <property type="project" value="EnsemblFungi"/>
</dbReference>
<dbReference type="SUPFAM" id="SSF69340">
    <property type="entry name" value="C-terminal domain of adenylylcyclase associated protein"/>
    <property type="match status" value="1"/>
</dbReference>
<dbReference type="InParanoid" id="A3M087"/>
<feature type="compositionally biased region" description="Polar residues" evidence="5">
    <location>
        <begin position="49"/>
        <end position="58"/>
    </location>
</feature>
<feature type="compositionally biased region" description="Low complexity" evidence="5">
    <location>
        <begin position="270"/>
        <end position="279"/>
    </location>
</feature>
<evidence type="ECO:0000256" key="5">
    <source>
        <dbReference type="SAM" id="MobiDB-lite"/>
    </source>
</evidence>
<dbReference type="GO" id="GO:0042802">
    <property type="term" value="F:identical protein binding"/>
    <property type="evidence" value="ECO:0007669"/>
    <property type="project" value="EnsemblFungi"/>
</dbReference>
<dbReference type="AlphaFoldDB" id="A3M087"/>
<dbReference type="InterPro" id="IPR036222">
    <property type="entry name" value="CAP_N_sf"/>
</dbReference>
<dbReference type="GO" id="GO:0090141">
    <property type="term" value="P:positive regulation of mitochondrial fission"/>
    <property type="evidence" value="ECO:0007669"/>
    <property type="project" value="EnsemblFungi"/>
</dbReference>
<dbReference type="InterPro" id="IPR006599">
    <property type="entry name" value="CARP_motif"/>
</dbReference>
<dbReference type="Gene3D" id="2.160.20.70">
    <property type="match status" value="1"/>
</dbReference>
<dbReference type="GO" id="GO:0008179">
    <property type="term" value="F:adenylate cyclase binding"/>
    <property type="evidence" value="ECO:0007669"/>
    <property type="project" value="EnsemblFungi"/>
</dbReference>
<feature type="domain" description="C-CAP/cofactor C-like" evidence="6">
    <location>
        <begin position="372"/>
        <end position="518"/>
    </location>
</feature>
<organism evidence="7 8">
    <name type="scientific">Scheffersomyces stipitis (strain ATCC 58785 / CBS 6054 / NBRC 10063 / NRRL Y-11545)</name>
    <name type="common">Yeast</name>
    <name type="synonym">Pichia stipitis</name>
    <dbReference type="NCBI Taxonomy" id="322104"/>
    <lineage>
        <taxon>Eukaryota</taxon>
        <taxon>Fungi</taxon>
        <taxon>Dikarya</taxon>
        <taxon>Ascomycota</taxon>
        <taxon>Saccharomycotina</taxon>
        <taxon>Pichiomycetes</taxon>
        <taxon>Debaryomycetaceae</taxon>
        <taxon>Scheffersomyces</taxon>
    </lineage>
</organism>
<evidence type="ECO:0000256" key="3">
    <source>
        <dbReference type="ARBA" id="ARBA00072052"/>
    </source>
</evidence>
<dbReference type="Gene3D" id="1.25.40.330">
    <property type="entry name" value="Adenylate cyclase-associated CAP, N-terminal domain"/>
    <property type="match status" value="1"/>
</dbReference>
<dbReference type="SUPFAM" id="SSF101278">
    <property type="entry name" value="N-terminal domain of adenylylcyclase associated protein, CAP"/>
    <property type="match status" value="1"/>
</dbReference>
<feature type="compositionally biased region" description="Pro residues" evidence="5">
    <location>
        <begin position="284"/>
        <end position="296"/>
    </location>
</feature>
<dbReference type="Proteomes" id="UP000002258">
    <property type="component" value="Chromosome 8"/>
</dbReference>
<dbReference type="GO" id="GO:0051014">
    <property type="term" value="P:actin filament severing"/>
    <property type="evidence" value="ECO:0007669"/>
    <property type="project" value="EnsemblFungi"/>
</dbReference>
<dbReference type="GO" id="GO:0010619">
    <property type="term" value="P:adenylate cyclase-activating glucose-activated G protein-coupled receptor signaling pathway"/>
    <property type="evidence" value="ECO:0007669"/>
    <property type="project" value="EnsemblFungi"/>
</dbReference>
<dbReference type="RefSeq" id="XP_001386702.2">
    <property type="nucleotide sequence ID" value="XM_001386665.1"/>
</dbReference>
<dbReference type="PROSITE" id="PS01089">
    <property type="entry name" value="CAP_2"/>
    <property type="match status" value="1"/>
</dbReference>
<feature type="region of interest" description="Disordered" evidence="5">
    <location>
        <begin position="44"/>
        <end position="70"/>
    </location>
</feature>
<dbReference type="InterPro" id="IPR013992">
    <property type="entry name" value="Adenylate_cyclase-assoc_CAP_N"/>
</dbReference>
<dbReference type="GO" id="GO:0030836">
    <property type="term" value="P:positive regulation of actin filament depolymerization"/>
    <property type="evidence" value="ECO:0007669"/>
    <property type="project" value="EnsemblFungi"/>
</dbReference>
<dbReference type="GO" id="GO:0000935">
    <property type="term" value="C:division septum"/>
    <property type="evidence" value="ECO:0007669"/>
    <property type="project" value="EnsemblFungi"/>
</dbReference>
<dbReference type="InterPro" id="IPR018106">
    <property type="entry name" value="CAP_CS_N"/>
</dbReference>
<dbReference type="STRING" id="322104.A3M087"/>
<dbReference type="GO" id="GO:0030833">
    <property type="term" value="P:regulation of actin filament polymerization"/>
    <property type="evidence" value="ECO:0007669"/>
    <property type="project" value="EnsemblFungi"/>
</dbReference>
<evidence type="ECO:0000259" key="6">
    <source>
        <dbReference type="PROSITE" id="PS51329"/>
    </source>
</evidence>
<dbReference type="OrthoDB" id="77251at2759"/>
<dbReference type="GeneID" id="4840819"/>
<proteinExistence type="inferred from homology"/>
<dbReference type="Pfam" id="PF01213">
    <property type="entry name" value="CAP_N-CM"/>
    <property type="match status" value="1"/>
</dbReference>
<dbReference type="GO" id="GO:0030042">
    <property type="term" value="P:actin filament depolymerization"/>
    <property type="evidence" value="ECO:0007669"/>
    <property type="project" value="EnsemblFungi"/>
</dbReference>
<evidence type="ECO:0000256" key="1">
    <source>
        <dbReference type="ARBA" id="ARBA00007659"/>
    </source>
</evidence>
<dbReference type="InterPro" id="IPR001837">
    <property type="entry name" value="Adenylate_cyclase-assoc_CAP"/>
</dbReference>
<dbReference type="InterPro" id="IPR013912">
    <property type="entry name" value="Adenylate_cyclase-assoc_CAP_C"/>
</dbReference>
<accession>A3M087</accession>
<dbReference type="Pfam" id="PF21938">
    <property type="entry name" value="CAP_N"/>
    <property type="match status" value="1"/>
</dbReference>
<dbReference type="GO" id="GO:0030479">
    <property type="term" value="C:actin cortical patch"/>
    <property type="evidence" value="ECO:0007669"/>
    <property type="project" value="EnsemblFungi"/>
</dbReference>